<dbReference type="Pfam" id="PF12838">
    <property type="entry name" value="Fer4_7"/>
    <property type="match status" value="1"/>
</dbReference>
<dbReference type="PANTHER" id="PTHR43193">
    <property type="match status" value="1"/>
</dbReference>
<comment type="caution">
    <text evidence="5">The sequence shown here is derived from an EMBL/GenBank/DDBJ whole genome shotgun (WGS) entry which is preliminary data.</text>
</comment>
<dbReference type="EMBL" id="JADIMK010000010">
    <property type="protein sequence ID" value="MBO8455015.1"/>
    <property type="molecule type" value="Genomic_DNA"/>
</dbReference>
<dbReference type="Proteomes" id="UP000823617">
    <property type="component" value="Unassembled WGS sequence"/>
</dbReference>
<name>A0A9D9MZ57_9BACT</name>
<accession>A0A9D9MZ57</accession>
<dbReference type="PROSITE" id="PS51379">
    <property type="entry name" value="4FE4S_FER_2"/>
    <property type="match status" value="2"/>
</dbReference>
<evidence type="ECO:0000256" key="1">
    <source>
        <dbReference type="ARBA" id="ARBA00022723"/>
    </source>
</evidence>
<sequence>MVSICSSEDCTGCGLCTAVCPVHCISMRPGQLGHLYPEIDPGACIDCGACRAACPVLSSAEASGHGLGFSAPDKAYAAWADDSCEYLTSASGGAASVLARHYILSGGIVYGCAVCPGKDGQAFDVRHIRVDNVEKLTLLKGSKYVQSSIMDILPSLKKDVRSGSHVLFIGTPCQAAAVKRLFRKEPDNLLVADLVCHGVPSLSELRQHISRRLHISPVEVGGVSFRDSSGFRINISGLDGRLLYSSRPLTGLRTEDLYYCLFMDGFTYRESCYRCRYACVERVSDLTLGDFWGLDRSVWTPSSGVSLILPVSEKGKAAMEILKQGMTIVERSVQEAASGNEQLRHPKHKSIRIKVFRALEKAFGPRVYYLLVIDRIALKRIRRKFGAK</sequence>
<evidence type="ECO:0000313" key="5">
    <source>
        <dbReference type="EMBL" id="MBO8455015.1"/>
    </source>
</evidence>
<dbReference type="InterPro" id="IPR007525">
    <property type="entry name" value="FrhB_FdhB_C"/>
</dbReference>
<reference evidence="5" key="2">
    <citation type="journal article" date="2021" name="PeerJ">
        <title>Extensive microbial diversity within the chicken gut microbiome revealed by metagenomics and culture.</title>
        <authorList>
            <person name="Gilroy R."/>
            <person name="Ravi A."/>
            <person name="Getino M."/>
            <person name="Pursley I."/>
            <person name="Horton D.L."/>
            <person name="Alikhan N.F."/>
            <person name="Baker D."/>
            <person name="Gharbi K."/>
            <person name="Hall N."/>
            <person name="Watson M."/>
            <person name="Adriaenssens E.M."/>
            <person name="Foster-Nyarko E."/>
            <person name="Jarju S."/>
            <person name="Secka A."/>
            <person name="Antonio M."/>
            <person name="Oren A."/>
            <person name="Chaudhuri R.R."/>
            <person name="La Ragione R."/>
            <person name="Hildebrand F."/>
            <person name="Pallen M.J."/>
        </authorList>
    </citation>
    <scope>NUCLEOTIDE SEQUENCE</scope>
    <source>
        <strain evidence="5">B1-3475</strain>
    </source>
</reference>
<dbReference type="InterPro" id="IPR052977">
    <property type="entry name" value="Polyferredoxin-like_ET"/>
</dbReference>
<dbReference type="GO" id="GO:0051536">
    <property type="term" value="F:iron-sulfur cluster binding"/>
    <property type="evidence" value="ECO:0007669"/>
    <property type="project" value="UniProtKB-KW"/>
</dbReference>
<dbReference type="InterPro" id="IPR017896">
    <property type="entry name" value="4Fe4S_Fe-S-bd"/>
</dbReference>
<reference evidence="5" key="1">
    <citation type="submission" date="2020-10" db="EMBL/GenBank/DDBJ databases">
        <authorList>
            <person name="Gilroy R."/>
        </authorList>
    </citation>
    <scope>NUCLEOTIDE SEQUENCE</scope>
    <source>
        <strain evidence="5">B1-3475</strain>
    </source>
</reference>
<evidence type="ECO:0000256" key="2">
    <source>
        <dbReference type="ARBA" id="ARBA00023004"/>
    </source>
</evidence>
<evidence type="ECO:0000259" key="4">
    <source>
        <dbReference type="PROSITE" id="PS51379"/>
    </source>
</evidence>
<evidence type="ECO:0000256" key="3">
    <source>
        <dbReference type="ARBA" id="ARBA00023014"/>
    </source>
</evidence>
<dbReference type="PANTHER" id="PTHR43193:SF2">
    <property type="entry name" value="POLYFERREDOXIN PROTEIN FWDF"/>
    <property type="match status" value="1"/>
</dbReference>
<keyword evidence="2" id="KW-0408">Iron</keyword>
<dbReference type="PROSITE" id="PS00198">
    <property type="entry name" value="4FE4S_FER_1"/>
    <property type="match status" value="2"/>
</dbReference>
<dbReference type="InterPro" id="IPR017900">
    <property type="entry name" value="4Fe4S_Fe_S_CS"/>
</dbReference>
<keyword evidence="3" id="KW-0411">Iron-sulfur</keyword>
<feature type="domain" description="4Fe-4S ferredoxin-type" evidence="4">
    <location>
        <begin position="1"/>
        <end position="30"/>
    </location>
</feature>
<proteinExistence type="predicted"/>
<dbReference type="GO" id="GO:0046872">
    <property type="term" value="F:metal ion binding"/>
    <property type="evidence" value="ECO:0007669"/>
    <property type="project" value="UniProtKB-KW"/>
</dbReference>
<organism evidence="5 6">
    <name type="scientific">Candidatus Cryptobacteroides intestinigallinarum</name>
    <dbReference type="NCBI Taxonomy" id="2840767"/>
    <lineage>
        <taxon>Bacteria</taxon>
        <taxon>Pseudomonadati</taxon>
        <taxon>Bacteroidota</taxon>
        <taxon>Bacteroidia</taxon>
        <taxon>Bacteroidales</taxon>
        <taxon>Candidatus Cryptobacteroides</taxon>
    </lineage>
</organism>
<dbReference type="Pfam" id="PF04432">
    <property type="entry name" value="FrhB_FdhB_C"/>
    <property type="match status" value="1"/>
</dbReference>
<dbReference type="SUPFAM" id="SSF54862">
    <property type="entry name" value="4Fe-4S ferredoxins"/>
    <property type="match status" value="1"/>
</dbReference>
<protein>
    <submittedName>
        <fullName evidence="5">Coenzyme F420 hydrogenase/dehydrogenase, beta subunit C-terminal domain</fullName>
    </submittedName>
</protein>
<dbReference type="Gene3D" id="3.30.70.20">
    <property type="match status" value="1"/>
</dbReference>
<keyword evidence="1" id="KW-0479">Metal-binding</keyword>
<evidence type="ECO:0000313" key="6">
    <source>
        <dbReference type="Proteomes" id="UP000823617"/>
    </source>
</evidence>
<feature type="domain" description="4Fe-4S ferredoxin-type" evidence="4">
    <location>
        <begin position="35"/>
        <end position="65"/>
    </location>
</feature>
<dbReference type="AlphaFoldDB" id="A0A9D9MZ57"/>
<gene>
    <name evidence="5" type="ORF">IAC08_01245</name>
</gene>